<dbReference type="PANTHER" id="PTHR40032">
    <property type="entry name" value="EXPORTED PROTEIN-RELATED"/>
    <property type="match status" value="1"/>
</dbReference>
<dbReference type="Pfam" id="PF12671">
    <property type="entry name" value="Amidase_6"/>
    <property type="match status" value="1"/>
</dbReference>
<feature type="domain" description="Putative amidase" evidence="1">
    <location>
        <begin position="168"/>
        <end position="321"/>
    </location>
</feature>
<evidence type="ECO:0000313" key="3">
    <source>
        <dbReference type="Proteomes" id="UP000245634"/>
    </source>
</evidence>
<proteinExistence type="predicted"/>
<evidence type="ECO:0000313" key="2">
    <source>
        <dbReference type="EMBL" id="PWK13821.1"/>
    </source>
</evidence>
<dbReference type="PANTHER" id="PTHR40032:SF1">
    <property type="entry name" value="EXPORTED PROTEIN"/>
    <property type="match status" value="1"/>
</dbReference>
<dbReference type="RefSeq" id="WP_109688324.1">
    <property type="nucleotide sequence ID" value="NZ_QGGL01000006.1"/>
</dbReference>
<accession>A0A316D9F4</accession>
<comment type="caution">
    <text evidence="2">The sequence shown here is derived from an EMBL/GenBank/DDBJ whole genome shotgun (WGS) entry which is preliminary data.</text>
</comment>
<gene>
    <name evidence="2" type="ORF">C7459_106101</name>
</gene>
<protein>
    <submittedName>
        <fullName evidence="2">Putative amidase-like protein</fullName>
    </submittedName>
</protein>
<keyword evidence="3" id="KW-1185">Reference proteome</keyword>
<dbReference type="EMBL" id="QGGL01000006">
    <property type="protein sequence ID" value="PWK13821.1"/>
    <property type="molecule type" value="Genomic_DNA"/>
</dbReference>
<organism evidence="2 3">
    <name type="scientific">Tumebacillus permanentifrigoris</name>
    <dbReference type="NCBI Taxonomy" id="378543"/>
    <lineage>
        <taxon>Bacteria</taxon>
        <taxon>Bacillati</taxon>
        <taxon>Bacillota</taxon>
        <taxon>Bacilli</taxon>
        <taxon>Bacillales</taxon>
        <taxon>Alicyclobacillaceae</taxon>
        <taxon>Tumebacillus</taxon>
    </lineage>
</organism>
<dbReference type="Proteomes" id="UP000245634">
    <property type="component" value="Unassembled WGS sequence"/>
</dbReference>
<dbReference type="AlphaFoldDB" id="A0A316D9F4"/>
<sequence>MDKRQWLKTVEAFFREKNRAWLSGEAESMLHDLAGTPADCHSWQEVRAMRDARLHRGDIRYRKTKTSLQIHAANWLPDRELAVVEATEHVRFYYEQGTGLQHEERSIRHRLTLQPVNGEWRVLQDDTLRENGDATFRPDGEAEAVTALAAVDVFDGAPHVETRDARGRYDRVRAYKYAELWWNGYNPVFQQMKGNDCTNYVSQVLYAGGMPLVRGGSRSSGWWYDIGGKHNWSYSWAVAHSLRLALTRVLHAQEVSDPRQLKIGDVICYDWDGDGRWQHNTVVVDFDGGGQPLVNAHTVNSHRRFWTYRDSYAWTPKTKYSFFHIPDQF</sequence>
<name>A0A316D9F4_9BACL</name>
<dbReference type="OrthoDB" id="9812429at2"/>
<evidence type="ECO:0000259" key="1">
    <source>
        <dbReference type="Pfam" id="PF12671"/>
    </source>
</evidence>
<dbReference type="InterPro" id="IPR024301">
    <property type="entry name" value="Amidase_6"/>
</dbReference>
<reference evidence="2 3" key="1">
    <citation type="submission" date="2018-05" db="EMBL/GenBank/DDBJ databases">
        <title>Genomic Encyclopedia of Type Strains, Phase IV (KMG-IV): sequencing the most valuable type-strain genomes for metagenomic binning, comparative biology and taxonomic classification.</title>
        <authorList>
            <person name="Goeker M."/>
        </authorList>
    </citation>
    <scope>NUCLEOTIDE SEQUENCE [LARGE SCALE GENOMIC DNA]</scope>
    <source>
        <strain evidence="2 3">DSM 18773</strain>
    </source>
</reference>